<evidence type="ECO:0000256" key="10">
    <source>
        <dbReference type="SAM" id="Phobius"/>
    </source>
</evidence>
<dbReference type="PANTHER" id="PTHR24025">
    <property type="entry name" value="DESMOGLEIN FAMILY MEMBER"/>
    <property type="match status" value="1"/>
</dbReference>
<keyword evidence="11" id="KW-0732">Signal</keyword>
<evidence type="ECO:0000256" key="11">
    <source>
        <dbReference type="SAM" id="SignalP"/>
    </source>
</evidence>
<keyword evidence="5" id="KW-0130">Cell adhesion</keyword>
<dbReference type="Proteomes" id="UP001178461">
    <property type="component" value="Chromosome 10"/>
</dbReference>
<feature type="domain" description="Cadherin" evidence="12">
    <location>
        <begin position="33"/>
        <end position="141"/>
    </location>
</feature>
<sequence>MDGHIQRKTRDMLCFCLLLLLGEIYGGRTLSFSGLPDTANVTENSPAGTVVYTFSVDLTPNVSLASGYPKIINSNPLTQAFDINSRSTIMYQVVTTGNPVPDYEAMPHRFELQILAYDEAGANDLQILTIQVLDIPEPPMFLGNLKYQTVMIYQFEGSPSGNIYQISVSTPVKYSMTPASPLFSVSGTGTISSLKVFDYEKDPHSYMLNITATDHLGRNTSGTLIVTIINKNDEQPYFTMKQRAFSVLEESLPGTMVANVTAKDPDDGEGVSSLRFSINNPEGIPSFSIDAVTGVLLVARRIDRDLDPLREHPNITLIIRVDDRPSGGQYAETEIVVTIEDINDKPPECDKYNYRREIKETARPGEIILDLKDCCRDYDAELRNQLFNFTGLSGVGSSKFTQDPPGSGRIKLIGNMDLENATDGAEKEEYTLTTEVQNIAFPYYANIIYIYVKIQPVNEFKPVFSDASYAFNVSEIAAVYSRIGQVIATDKDVPPTGISYSISVGKGNPNFSEIFWIDPTGGYLTIIARLDYETWQSAILTVQASDNDGESVTVPVTVNVLEANDEPPICSPNSYLLNIPVDQTSGSVAGFHITCVDRDSSPRSFRYSFDSGNVNNHFAFSPNAGSNVSRLILASPFDFESGLDKIWNYRLKVFITDDNLLSVGDRATVRIETGTVTLTINVIPKPTTEAPTTPRVIILTSRENVYSALAWYVPFIISLGSVILLGLLAYLTFWLAKYIRAHCPPKPRAPKPRADKQPLMKPPEKKKAKKEVVWEMTNINPVFDGEAKDPVTGKWYEYNSKSGARRWKDSNMPSKLEAKDPTAEVMTTKRVQRDLSQQKTQPSGPKLGGQNKVAQKSTERKTETSDPNSKLKLQKPKEEPLGKGSLSPAPPQKSPVPSPKIYPKYENQSIPK</sequence>
<keyword evidence="14" id="KW-1185">Reference proteome</keyword>
<organism evidence="13 14">
    <name type="scientific">Podarcis lilfordi</name>
    <name type="common">Lilford's wall lizard</name>
    <dbReference type="NCBI Taxonomy" id="74358"/>
    <lineage>
        <taxon>Eukaryota</taxon>
        <taxon>Metazoa</taxon>
        <taxon>Chordata</taxon>
        <taxon>Craniata</taxon>
        <taxon>Vertebrata</taxon>
        <taxon>Euteleostomi</taxon>
        <taxon>Lepidosauria</taxon>
        <taxon>Squamata</taxon>
        <taxon>Bifurcata</taxon>
        <taxon>Unidentata</taxon>
        <taxon>Episquamata</taxon>
        <taxon>Laterata</taxon>
        <taxon>Lacertibaenia</taxon>
        <taxon>Lacertidae</taxon>
        <taxon>Podarcis</taxon>
    </lineage>
</organism>
<dbReference type="InterPro" id="IPR050971">
    <property type="entry name" value="Cadherin-domain_protein"/>
</dbReference>
<evidence type="ECO:0000313" key="14">
    <source>
        <dbReference type="Proteomes" id="UP001178461"/>
    </source>
</evidence>
<keyword evidence="7 10" id="KW-0472">Membrane</keyword>
<evidence type="ECO:0000256" key="8">
    <source>
        <dbReference type="PROSITE-ProRule" id="PRU00043"/>
    </source>
</evidence>
<dbReference type="InterPro" id="IPR015919">
    <property type="entry name" value="Cadherin-like_sf"/>
</dbReference>
<feature type="transmembrane region" description="Helical" evidence="10">
    <location>
        <begin position="709"/>
        <end position="736"/>
    </location>
</feature>
<dbReference type="GO" id="GO:0005509">
    <property type="term" value="F:calcium ion binding"/>
    <property type="evidence" value="ECO:0007669"/>
    <property type="project" value="UniProtKB-UniRule"/>
</dbReference>
<feature type="region of interest" description="Disordered" evidence="9">
    <location>
        <begin position="745"/>
        <end position="767"/>
    </location>
</feature>
<dbReference type="EMBL" id="OX395135">
    <property type="protein sequence ID" value="CAI5785208.1"/>
    <property type="molecule type" value="Genomic_DNA"/>
</dbReference>
<dbReference type="AlphaFoldDB" id="A0AA35KXI2"/>
<keyword evidence="3" id="KW-0677">Repeat</keyword>
<feature type="domain" description="Cadherin" evidence="12">
    <location>
        <begin position="239"/>
        <end position="349"/>
    </location>
</feature>
<dbReference type="GO" id="GO:0005911">
    <property type="term" value="C:cell-cell junction"/>
    <property type="evidence" value="ECO:0007669"/>
    <property type="project" value="TreeGrafter"/>
</dbReference>
<dbReference type="Pfam" id="PF00028">
    <property type="entry name" value="Cadherin"/>
    <property type="match status" value="2"/>
</dbReference>
<keyword evidence="6 10" id="KW-1133">Transmembrane helix</keyword>
<dbReference type="GO" id="GO:0007156">
    <property type="term" value="P:homophilic cell adhesion via plasma membrane adhesion molecules"/>
    <property type="evidence" value="ECO:0007669"/>
    <property type="project" value="InterPro"/>
</dbReference>
<feature type="compositionally biased region" description="Polar residues" evidence="9">
    <location>
        <begin position="834"/>
        <end position="843"/>
    </location>
</feature>
<feature type="domain" description="Cadherin" evidence="12">
    <location>
        <begin position="172"/>
        <end position="238"/>
    </location>
</feature>
<feature type="domain" description="Cadherin" evidence="12">
    <location>
        <begin position="571"/>
        <end position="693"/>
    </location>
</feature>
<dbReference type="PROSITE" id="PS50268">
    <property type="entry name" value="CADHERIN_2"/>
    <property type="match status" value="6"/>
</dbReference>
<evidence type="ECO:0000256" key="3">
    <source>
        <dbReference type="ARBA" id="ARBA00022737"/>
    </source>
</evidence>
<feature type="chain" id="PRO_5041309669" evidence="11">
    <location>
        <begin position="27"/>
        <end position="912"/>
    </location>
</feature>
<feature type="domain" description="Cadherin" evidence="12">
    <location>
        <begin position="465"/>
        <end position="570"/>
    </location>
</feature>
<dbReference type="GO" id="GO:0016020">
    <property type="term" value="C:membrane"/>
    <property type="evidence" value="ECO:0007669"/>
    <property type="project" value="UniProtKB-SubCell"/>
</dbReference>
<evidence type="ECO:0000259" key="12">
    <source>
        <dbReference type="PROSITE" id="PS50268"/>
    </source>
</evidence>
<dbReference type="PRINTS" id="PR00205">
    <property type="entry name" value="CADHERIN"/>
</dbReference>
<evidence type="ECO:0000313" key="13">
    <source>
        <dbReference type="EMBL" id="CAI5785208.1"/>
    </source>
</evidence>
<gene>
    <name evidence="13" type="ORF">PODLI_1B017119</name>
</gene>
<keyword evidence="4 8" id="KW-0106">Calcium</keyword>
<evidence type="ECO:0000256" key="2">
    <source>
        <dbReference type="ARBA" id="ARBA00022692"/>
    </source>
</evidence>
<dbReference type="CDD" id="cd11304">
    <property type="entry name" value="Cadherin_repeat"/>
    <property type="match status" value="5"/>
</dbReference>
<reference evidence="13" key="1">
    <citation type="submission" date="2022-12" db="EMBL/GenBank/DDBJ databases">
        <authorList>
            <person name="Alioto T."/>
            <person name="Alioto T."/>
            <person name="Gomez Garrido J."/>
        </authorList>
    </citation>
    <scope>NUCLEOTIDE SEQUENCE</scope>
</reference>
<evidence type="ECO:0000256" key="5">
    <source>
        <dbReference type="ARBA" id="ARBA00022889"/>
    </source>
</evidence>
<dbReference type="Gene3D" id="2.60.40.60">
    <property type="entry name" value="Cadherins"/>
    <property type="match status" value="6"/>
</dbReference>
<protein>
    <submittedName>
        <fullName evidence="13">Cadherin-related family member 3</fullName>
    </submittedName>
</protein>
<feature type="domain" description="Cadherin" evidence="12">
    <location>
        <begin position="350"/>
        <end position="464"/>
    </location>
</feature>
<feature type="compositionally biased region" description="Basic and acidic residues" evidence="9">
    <location>
        <begin position="752"/>
        <end position="767"/>
    </location>
</feature>
<dbReference type="InterPro" id="IPR002126">
    <property type="entry name" value="Cadherin-like_dom"/>
</dbReference>
<evidence type="ECO:0000256" key="1">
    <source>
        <dbReference type="ARBA" id="ARBA00004370"/>
    </source>
</evidence>
<dbReference type="PANTHER" id="PTHR24025:SF30">
    <property type="entry name" value="CADHERIN DOMAIN-CONTAINING PROTEIN"/>
    <property type="match status" value="1"/>
</dbReference>
<dbReference type="SUPFAM" id="SSF49313">
    <property type="entry name" value="Cadherin-like"/>
    <property type="match status" value="6"/>
</dbReference>
<name>A0AA35KXI2_9SAUR</name>
<proteinExistence type="predicted"/>
<feature type="compositionally biased region" description="Pro residues" evidence="9">
    <location>
        <begin position="888"/>
        <end position="900"/>
    </location>
</feature>
<feature type="region of interest" description="Disordered" evidence="9">
    <location>
        <begin position="804"/>
        <end position="912"/>
    </location>
</feature>
<evidence type="ECO:0000256" key="6">
    <source>
        <dbReference type="ARBA" id="ARBA00022989"/>
    </source>
</evidence>
<comment type="subcellular location">
    <subcellularLocation>
        <location evidence="1">Membrane</location>
    </subcellularLocation>
</comment>
<dbReference type="FunFam" id="2.60.40.60:FF:000231">
    <property type="entry name" value="Cadherin related family member 3"/>
    <property type="match status" value="1"/>
</dbReference>
<dbReference type="SMART" id="SM00112">
    <property type="entry name" value="CA"/>
    <property type="match status" value="5"/>
</dbReference>
<accession>A0AA35KXI2</accession>
<evidence type="ECO:0000256" key="4">
    <source>
        <dbReference type="ARBA" id="ARBA00022837"/>
    </source>
</evidence>
<evidence type="ECO:0000256" key="9">
    <source>
        <dbReference type="SAM" id="MobiDB-lite"/>
    </source>
</evidence>
<feature type="signal peptide" evidence="11">
    <location>
        <begin position="1"/>
        <end position="26"/>
    </location>
</feature>
<evidence type="ECO:0000256" key="7">
    <source>
        <dbReference type="ARBA" id="ARBA00023136"/>
    </source>
</evidence>
<keyword evidence="2 10" id="KW-0812">Transmembrane</keyword>